<proteinExistence type="predicted"/>
<protein>
    <recommendedName>
        <fullName evidence="4">DUF3592 domain-containing protein</fullName>
    </recommendedName>
</protein>
<dbReference type="AlphaFoldDB" id="A0A4R7VD11"/>
<evidence type="ECO:0000313" key="3">
    <source>
        <dbReference type="Proteomes" id="UP000294927"/>
    </source>
</evidence>
<feature type="transmembrane region" description="Helical" evidence="1">
    <location>
        <begin position="94"/>
        <end position="119"/>
    </location>
</feature>
<keyword evidence="3" id="KW-1185">Reference proteome</keyword>
<dbReference type="Proteomes" id="UP000294927">
    <property type="component" value="Unassembled WGS sequence"/>
</dbReference>
<keyword evidence="1" id="KW-0472">Membrane</keyword>
<comment type="caution">
    <text evidence="2">The sequence shown here is derived from an EMBL/GenBank/DDBJ whole genome shotgun (WGS) entry which is preliminary data.</text>
</comment>
<sequence length="123" mass="13441">MLALASVITFLGVVLVVAAWTEDISIDSNTGYANAQVVADDFTRTLVRFYTSDGAEHIPQTGVLYPAGLRVGDVVQVEYRQDNPELVRVAGRGAIVTLLPVGLTLLGVWAVTVPTVWWLRRRM</sequence>
<evidence type="ECO:0000256" key="1">
    <source>
        <dbReference type="SAM" id="Phobius"/>
    </source>
</evidence>
<keyword evidence="1" id="KW-0812">Transmembrane</keyword>
<keyword evidence="1" id="KW-1133">Transmembrane helix</keyword>
<gene>
    <name evidence="2" type="ORF">CLV71_110196</name>
</gene>
<organism evidence="2 3">
    <name type="scientific">Actinophytocola oryzae</name>
    <dbReference type="NCBI Taxonomy" id="502181"/>
    <lineage>
        <taxon>Bacteria</taxon>
        <taxon>Bacillati</taxon>
        <taxon>Actinomycetota</taxon>
        <taxon>Actinomycetes</taxon>
        <taxon>Pseudonocardiales</taxon>
        <taxon>Pseudonocardiaceae</taxon>
    </lineage>
</organism>
<dbReference type="EMBL" id="SOCP01000010">
    <property type="protein sequence ID" value="TDV47013.1"/>
    <property type="molecule type" value="Genomic_DNA"/>
</dbReference>
<evidence type="ECO:0000313" key="2">
    <source>
        <dbReference type="EMBL" id="TDV47013.1"/>
    </source>
</evidence>
<evidence type="ECO:0008006" key="4">
    <source>
        <dbReference type="Google" id="ProtNLM"/>
    </source>
</evidence>
<reference evidence="2 3" key="1">
    <citation type="submission" date="2019-03" db="EMBL/GenBank/DDBJ databases">
        <title>Genomic Encyclopedia of Archaeal and Bacterial Type Strains, Phase II (KMG-II): from individual species to whole genera.</title>
        <authorList>
            <person name="Goeker M."/>
        </authorList>
    </citation>
    <scope>NUCLEOTIDE SEQUENCE [LARGE SCALE GENOMIC DNA]</scope>
    <source>
        <strain evidence="2 3">DSM 45499</strain>
    </source>
</reference>
<name>A0A4R7VD11_9PSEU</name>
<accession>A0A4R7VD11</accession>